<gene>
    <name evidence="6" type="ORF">ACFPU1_15020</name>
</gene>
<dbReference type="InterPro" id="IPR035240">
    <property type="entry name" value="SprT_Zn_ribbon"/>
</dbReference>
<accession>A0ABW0YRR4</accession>
<evidence type="ECO:0000256" key="4">
    <source>
        <dbReference type="HAMAP-Rule" id="MF_00745"/>
    </source>
</evidence>
<keyword evidence="7" id="KW-1185">Reference proteome</keyword>
<evidence type="ECO:0000313" key="6">
    <source>
        <dbReference type="EMBL" id="MFC5714072.1"/>
    </source>
</evidence>
<feature type="active site" evidence="4">
    <location>
        <position position="68"/>
    </location>
</feature>
<dbReference type="EMBL" id="JBHSOZ010000009">
    <property type="protein sequence ID" value="MFC5714072.1"/>
    <property type="molecule type" value="Genomic_DNA"/>
</dbReference>
<keyword evidence="2 4" id="KW-0479">Metal-binding</keyword>
<dbReference type="InterPro" id="IPR006640">
    <property type="entry name" value="SprT-like_domain"/>
</dbReference>
<keyword evidence="3 4" id="KW-0862">Zinc</keyword>
<feature type="binding site" evidence="4">
    <location>
        <position position="71"/>
    </location>
    <ligand>
        <name>Zn(2+)</name>
        <dbReference type="ChEBI" id="CHEBI:29105"/>
    </ligand>
</feature>
<evidence type="ECO:0000259" key="5">
    <source>
        <dbReference type="SMART" id="SM00731"/>
    </source>
</evidence>
<organism evidence="6 7">
    <name type="scientific">Thalassorhabdus alkalitolerans</name>
    <dbReference type="NCBI Taxonomy" id="2282697"/>
    <lineage>
        <taxon>Bacteria</taxon>
        <taxon>Bacillati</taxon>
        <taxon>Bacillota</taxon>
        <taxon>Bacilli</taxon>
        <taxon>Bacillales</taxon>
        <taxon>Bacillaceae</taxon>
        <taxon>Thalassorhabdus</taxon>
    </lineage>
</organism>
<dbReference type="NCBIfam" id="NF003339">
    <property type="entry name" value="PRK04351.1"/>
    <property type="match status" value="1"/>
</dbReference>
<evidence type="ECO:0000256" key="1">
    <source>
        <dbReference type="ARBA" id="ARBA00022490"/>
    </source>
</evidence>
<dbReference type="Pfam" id="PF10263">
    <property type="entry name" value="SprT-like"/>
    <property type="match status" value="1"/>
</dbReference>
<dbReference type="HAMAP" id="MF_00745">
    <property type="entry name" value="SprT_like"/>
    <property type="match status" value="1"/>
</dbReference>
<dbReference type="Proteomes" id="UP001596142">
    <property type="component" value="Unassembled WGS sequence"/>
</dbReference>
<comment type="subcellular location">
    <subcellularLocation>
        <location evidence="4">Cytoplasm</location>
    </subcellularLocation>
</comment>
<name>A0ABW0YRR4_9BACI</name>
<evidence type="ECO:0000256" key="3">
    <source>
        <dbReference type="ARBA" id="ARBA00022833"/>
    </source>
</evidence>
<feature type="binding site" evidence="4">
    <location>
        <position position="67"/>
    </location>
    <ligand>
        <name>Zn(2+)</name>
        <dbReference type="ChEBI" id="CHEBI:29105"/>
    </ligand>
</feature>
<dbReference type="Pfam" id="PF17283">
    <property type="entry name" value="Zn_ribbon_SprT"/>
    <property type="match status" value="1"/>
</dbReference>
<dbReference type="InterPro" id="IPR023524">
    <property type="entry name" value="Uncharacterised_SprT-like"/>
</dbReference>
<proteinExistence type="inferred from homology"/>
<evidence type="ECO:0000256" key="2">
    <source>
        <dbReference type="ARBA" id="ARBA00022723"/>
    </source>
</evidence>
<protein>
    <recommendedName>
        <fullName evidence="4">Protein SprT-like</fullName>
    </recommendedName>
</protein>
<dbReference type="SMART" id="SM00731">
    <property type="entry name" value="SprT"/>
    <property type="match status" value="1"/>
</dbReference>
<comment type="similarity">
    <text evidence="4">Belongs to the SprT family.</text>
</comment>
<comment type="cofactor">
    <cofactor evidence="4">
        <name>Zn(2+)</name>
        <dbReference type="ChEBI" id="CHEBI:29105"/>
    </cofactor>
    <text evidence="4">Binds 1 zinc ion.</text>
</comment>
<comment type="caution">
    <text evidence="6">The sequence shown here is derived from an EMBL/GenBank/DDBJ whole genome shotgun (WGS) entry which is preliminary data.</text>
</comment>
<feature type="domain" description="SprT-like" evidence="5">
    <location>
        <begin position="4"/>
        <end position="148"/>
    </location>
</feature>
<reference evidence="7" key="1">
    <citation type="journal article" date="2019" name="Int. J. Syst. Evol. Microbiol.">
        <title>The Global Catalogue of Microorganisms (GCM) 10K type strain sequencing project: providing services to taxonomists for standard genome sequencing and annotation.</title>
        <authorList>
            <consortium name="The Broad Institute Genomics Platform"/>
            <consortium name="The Broad Institute Genome Sequencing Center for Infectious Disease"/>
            <person name="Wu L."/>
            <person name="Ma J."/>
        </authorList>
    </citation>
    <scope>NUCLEOTIDE SEQUENCE [LARGE SCALE GENOMIC DNA]</scope>
    <source>
        <strain evidence="7">CECT 7184</strain>
    </source>
</reference>
<evidence type="ECO:0000313" key="7">
    <source>
        <dbReference type="Proteomes" id="UP001596142"/>
    </source>
</evidence>
<dbReference type="RefSeq" id="WP_385942605.1">
    <property type="nucleotide sequence ID" value="NZ_JBHSOZ010000009.1"/>
</dbReference>
<keyword evidence="1 4" id="KW-0963">Cytoplasm</keyword>
<sequence>MNNGQLQELTEKVSLESFKKPFLHQAVFNYRLKTTGGRYLLQSHNIEINPKHYTHFGDKELIGILKHELCHYHLHIEGRGYKHKDREFKELLLKVGGARHCSTLPSDGDTRLKLLYVCLECRTQFSRQRRINLEKYVCGKCKGKLKKVEK</sequence>